<sequence>VSINTDGNVVLDYTSPPDPDSLEKAFDEWNDEYENTKKFVSLVKYLQNMLEMHTKDISKILR</sequence>
<gene>
    <name evidence="1" type="ORF">METZ01_LOCUS401843</name>
</gene>
<protein>
    <submittedName>
        <fullName evidence="1">Uncharacterized protein</fullName>
    </submittedName>
</protein>
<feature type="non-terminal residue" evidence="1">
    <location>
        <position position="1"/>
    </location>
</feature>
<dbReference type="AlphaFoldDB" id="A0A382VR16"/>
<proteinExistence type="predicted"/>
<organism evidence="1">
    <name type="scientific">marine metagenome</name>
    <dbReference type="NCBI Taxonomy" id="408172"/>
    <lineage>
        <taxon>unclassified sequences</taxon>
        <taxon>metagenomes</taxon>
        <taxon>ecological metagenomes</taxon>
    </lineage>
</organism>
<accession>A0A382VR16</accession>
<reference evidence="1" key="1">
    <citation type="submission" date="2018-05" db="EMBL/GenBank/DDBJ databases">
        <authorList>
            <person name="Lanie J.A."/>
            <person name="Ng W.-L."/>
            <person name="Kazmierczak K.M."/>
            <person name="Andrzejewski T.M."/>
            <person name="Davidsen T.M."/>
            <person name="Wayne K.J."/>
            <person name="Tettelin H."/>
            <person name="Glass J.I."/>
            <person name="Rusch D."/>
            <person name="Podicherti R."/>
            <person name="Tsui H.-C.T."/>
            <person name="Winkler M.E."/>
        </authorList>
    </citation>
    <scope>NUCLEOTIDE SEQUENCE</scope>
</reference>
<name>A0A382VR16_9ZZZZ</name>
<dbReference type="EMBL" id="UINC01153979">
    <property type="protein sequence ID" value="SVD48989.1"/>
    <property type="molecule type" value="Genomic_DNA"/>
</dbReference>
<evidence type="ECO:0000313" key="1">
    <source>
        <dbReference type="EMBL" id="SVD48989.1"/>
    </source>
</evidence>